<feature type="signal peptide" evidence="3">
    <location>
        <begin position="1"/>
        <end position="39"/>
    </location>
</feature>
<evidence type="ECO:0000256" key="2">
    <source>
        <dbReference type="SAM" id="Phobius"/>
    </source>
</evidence>
<organism evidence="5 6">
    <name type="scientific">Streptomyces monticola</name>
    <dbReference type="NCBI Taxonomy" id="2666263"/>
    <lineage>
        <taxon>Bacteria</taxon>
        <taxon>Bacillati</taxon>
        <taxon>Actinomycetota</taxon>
        <taxon>Actinomycetes</taxon>
        <taxon>Kitasatosporales</taxon>
        <taxon>Streptomycetaceae</taxon>
        <taxon>Streptomyces</taxon>
    </lineage>
</organism>
<dbReference type="Gene3D" id="3.40.50.410">
    <property type="entry name" value="von Willebrand factor, type A domain"/>
    <property type="match status" value="1"/>
</dbReference>
<dbReference type="SUPFAM" id="SSF53300">
    <property type="entry name" value="vWA-like"/>
    <property type="match status" value="1"/>
</dbReference>
<dbReference type="Pfam" id="PF00092">
    <property type="entry name" value="VWA"/>
    <property type="match status" value="1"/>
</dbReference>
<keyword evidence="2" id="KW-1133">Transmembrane helix</keyword>
<reference evidence="6" key="1">
    <citation type="journal article" date="2019" name="Int. J. Syst. Evol. Microbiol.">
        <title>The Global Catalogue of Microorganisms (GCM) 10K type strain sequencing project: providing services to taxonomists for standard genome sequencing and annotation.</title>
        <authorList>
            <consortium name="The Broad Institute Genomics Platform"/>
            <consortium name="The Broad Institute Genome Sequencing Center for Infectious Disease"/>
            <person name="Wu L."/>
            <person name="Ma J."/>
        </authorList>
    </citation>
    <scope>NUCLEOTIDE SEQUENCE [LARGE SCALE GENOMIC DNA]</scope>
    <source>
        <strain evidence="6">SYNS20</strain>
    </source>
</reference>
<evidence type="ECO:0000259" key="4">
    <source>
        <dbReference type="PROSITE" id="PS50234"/>
    </source>
</evidence>
<protein>
    <submittedName>
        <fullName evidence="5">VWA domain-containing protein</fullName>
    </submittedName>
</protein>
<feature type="domain" description="VWFA" evidence="4">
    <location>
        <begin position="80"/>
        <end position="292"/>
    </location>
</feature>
<dbReference type="InterPro" id="IPR036465">
    <property type="entry name" value="vWFA_dom_sf"/>
</dbReference>
<keyword evidence="3" id="KW-0732">Signal</keyword>
<gene>
    <name evidence="5" type="ORF">ACFQVC_00955</name>
</gene>
<feature type="region of interest" description="Disordered" evidence="1">
    <location>
        <begin position="698"/>
        <end position="722"/>
    </location>
</feature>
<dbReference type="InterPro" id="IPR002035">
    <property type="entry name" value="VWF_A"/>
</dbReference>
<evidence type="ECO:0000313" key="5">
    <source>
        <dbReference type="EMBL" id="MFC7302783.1"/>
    </source>
</evidence>
<keyword evidence="2" id="KW-0472">Membrane</keyword>
<proteinExistence type="predicted"/>
<dbReference type="CDD" id="cd00198">
    <property type="entry name" value="vWFA"/>
    <property type="match status" value="1"/>
</dbReference>
<feature type="region of interest" description="Disordered" evidence="1">
    <location>
        <begin position="342"/>
        <end position="363"/>
    </location>
</feature>
<feature type="compositionally biased region" description="Basic and acidic residues" evidence="1">
    <location>
        <begin position="777"/>
        <end position="788"/>
    </location>
</feature>
<dbReference type="SMART" id="SM00327">
    <property type="entry name" value="VWA"/>
    <property type="match status" value="1"/>
</dbReference>
<evidence type="ECO:0000256" key="3">
    <source>
        <dbReference type="SAM" id="SignalP"/>
    </source>
</evidence>
<feature type="compositionally biased region" description="Low complexity" evidence="1">
    <location>
        <begin position="703"/>
        <end position="712"/>
    </location>
</feature>
<dbReference type="PROSITE" id="PS50234">
    <property type="entry name" value="VWFA"/>
    <property type="match status" value="1"/>
</dbReference>
<keyword evidence="6" id="KW-1185">Reference proteome</keyword>
<accession>A0ABW2JAX6</accession>
<sequence length="824" mass="87471">MSRTQRRTAARTPLRGSWACAVTGAVCALLALPGPPVAAASGPYGVIAPRQHSATAAPAHTAPGAALAAPAADDGPDPIDFAVVVDQSKSLADKDLAREVEAASLLTQGEISERSRAAVIGFGSSEKSGQTPVREVCGLTTSDASGRQKLSDCAQELSDRDPRRMGPGTDHPAALRQAVDRLAEDGRADTPKVVFLLTDGKLDVRDSPEYGADPSSRQANAAKQLDEELRRARREKIQVWPLGFGSHIDRKALARMASAGHRNGCADLPGAAPRMRVVKSAAEIDKALQETFAAARCARVAQGTVGKPPADLRVSIPPIATDGAITVTKHDRKVAVTYYDPRGRKAPTRGSADGSSFELSGQDGPVEALRVKNPLPGRWRVHLEAPEGHRDREVAVRAIWQGRLRSAVTLDPASPRPGERAVVEVRMQTRRGVVITDRSEVEGLKASARMSGNGFAPLVVPLSDDGRKPDAEAGDVRYTGEFTLPSDASGTLALTTQLAAPGVTSDRRPLYARVASGTPQLTAGISVDRATARPGDTVRGSLDLTNNDSAPHTLRLGLADQPPGSALRISPATVEAQPGRSRSVEFRVEVGKDTPLGELGGRITVVDTDDDGAVLDTAFVGIRVEAAPTWWDRFWGAILGAGLLVLLLAAFALVRLKARRERKDLRGVRIELRGDGLRPDELTVRSGQSTKGEFHFTVDRSRGGAPALRRAGPGTGGAHRLRRTAAGEFMFRPDRGRERRLPSGEVFALGEGLELLVHDRKSATGARRRPGSAGGRSGRERGDQDGTGRRPGAWRSTPRRRPGPASPPGGEQPAGSSRRFDPNF</sequence>
<feature type="transmembrane region" description="Helical" evidence="2">
    <location>
        <begin position="634"/>
        <end position="656"/>
    </location>
</feature>
<feature type="chain" id="PRO_5046164715" evidence="3">
    <location>
        <begin position="40"/>
        <end position="824"/>
    </location>
</feature>
<evidence type="ECO:0000313" key="6">
    <source>
        <dbReference type="Proteomes" id="UP001596523"/>
    </source>
</evidence>
<dbReference type="EMBL" id="JBHTCF010000001">
    <property type="protein sequence ID" value="MFC7302783.1"/>
    <property type="molecule type" value="Genomic_DNA"/>
</dbReference>
<name>A0ABW2JAX6_9ACTN</name>
<evidence type="ECO:0000256" key="1">
    <source>
        <dbReference type="SAM" id="MobiDB-lite"/>
    </source>
</evidence>
<feature type="region of interest" description="Disordered" evidence="1">
    <location>
        <begin position="760"/>
        <end position="824"/>
    </location>
</feature>
<keyword evidence="2" id="KW-0812">Transmembrane</keyword>
<feature type="region of interest" description="Disordered" evidence="1">
    <location>
        <begin position="141"/>
        <end position="172"/>
    </location>
</feature>
<comment type="caution">
    <text evidence="5">The sequence shown here is derived from an EMBL/GenBank/DDBJ whole genome shotgun (WGS) entry which is preliminary data.</text>
</comment>
<dbReference type="RefSeq" id="WP_381825334.1">
    <property type="nucleotide sequence ID" value="NZ_JBHTCF010000001.1"/>
</dbReference>
<feature type="region of interest" description="Disordered" evidence="1">
    <location>
        <begin position="206"/>
        <end position="226"/>
    </location>
</feature>
<dbReference type="Proteomes" id="UP001596523">
    <property type="component" value="Unassembled WGS sequence"/>
</dbReference>